<dbReference type="RefSeq" id="XP_030638945.1">
    <property type="nucleotide sequence ID" value="XM_030783085.1"/>
</dbReference>
<dbReference type="InParanoid" id="A0A6J2W0U9"/>
<name>A0A6J2W0U9_CHACN</name>
<evidence type="ECO:0000313" key="8">
    <source>
        <dbReference type="Proteomes" id="UP000504632"/>
    </source>
</evidence>
<dbReference type="GeneID" id="115819581"/>
<dbReference type="PROSITE" id="PS50262">
    <property type="entry name" value="G_PROTEIN_RECEP_F1_2"/>
    <property type="match status" value="1"/>
</dbReference>
<dbReference type="InterPro" id="IPR022357">
    <property type="entry name" value="MIP_CS"/>
</dbReference>
<dbReference type="OrthoDB" id="5967704at2759"/>
<feature type="transmembrane region" description="Helical" evidence="6">
    <location>
        <begin position="192"/>
        <end position="215"/>
    </location>
</feature>
<dbReference type="GO" id="GO:0004930">
    <property type="term" value="F:G protein-coupled receptor activity"/>
    <property type="evidence" value="ECO:0007669"/>
    <property type="project" value="InterPro"/>
</dbReference>
<dbReference type="PRINTS" id="PR00237">
    <property type="entry name" value="GPCRRHODOPSN"/>
</dbReference>
<dbReference type="AlphaFoldDB" id="A0A6J2W0U9"/>
<feature type="transmembrane region" description="Helical" evidence="6">
    <location>
        <begin position="30"/>
        <end position="52"/>
    </location>
</feature>
<dbReference type="Pfam" id="PF00001">
    <property type="entry name" value="7tm_1"/>
    <property type="match status" value="1"/>
</dbReference>
<comment type="subcellular location">
    <subcellularLocation>
        <location evidence="1">Membrane</location>
    </subcellularLocation>
</comment>
<evidence type="ECO:0000256" key="3">
    <source>
        <dbReference type="ARBA" id="ARBA00022692"/>
    </source>
</evidence>
<dbReference type="GO" id="GO:0016020">
    <property type="term" value="C:membrane"/>
    <property type="evidence" value="ECO:0007669"/>
    <property type="project" value="UniProtKB-SubCell"/>
</dbReference>
<organism evidence="8 9">
    <name type="scientific">Chanos chanos</name>
    <name type="common">Milkfish</name>
    <name type="synonym">Mugil chanos</name>
    <dbReference type="NCBI Taxonomy" id="29144"/>
    <lineage>
        <taxon>Eukaryota</taxon>
        <taxon>Metazoa</taxon>
        <taxon>Chordata</taxon>
        <taxon>Craniata</taxon>
        <taxon>Vertebrata</taxon>
        <taxon>Euteleostomi</taxon>
        <taxon>Actinopterygii</taxon>
        <taxon>Neopterygii</taxon>
        <taxon>Teleostei</taxon>
        <taxon>Ostariophysi</taxon>
        <taxon>Gonorynchiformes</taxon>
        <taxon>Chanidae</taxon>
        <taxon>Chanos</taxon>
    </lineage>
</organism>
<dbReference type="InterPro" id="IPR052921">
    <property type="entry name" value="GPCR1_Superfamily_Member"/>
</dbReference>
<dbReference type="PROSITE" id="PS00221">
    <property type="entry name" value="MIP"/>
    <property type="match status" value="1"/>
</dbReference>
<gene>
    <name evidence="9" type="primary">LOC115819581</name>
</gene>
<proteinExistence type="inferred from homology"/>
<keyword evidence="3 6" id="KW-0812">Transmembrane</keyword>
<accession>A0A6J2W0U9</accession>
<sequence length="348" mass="39380">MTTNSKTTSEVLFIHQQIFHVLDAPMLTKFAMALFVALFFVYVNGVLLFVLWSKPVFKETPRYILFAHMSLNDSIQILLSLILYICALTSLQLAKAVCFLLVFVATSTFNNAPLNLAVMSLERYVAICFPLRHSEIATRRRTCVAIGVIRIIGSINCMVDTLFAVVTEPKSFHLLIYCTRERIFIAPWQADMYLAFNVFYFVSVTVIIVFTYISVIVTARSVSTNKESAKKAHRTVLLHFIQLGLCLTSFLYGTIERILAMTSNSTLFWDLRYLNFLIVLLLPRCLSPLIYGLRDDAVRNLFRHYFCCRPSEIKPVHINPTFTLGGARASKFALPGLPTLSNTVDALA</sequence>
<feature type="transmembrane region" description="Helical" evidence="6">
    <location>
        <begin position="273"/>
        <end position="293"/>
    </location>
</feature>
<evidence type="ECO:0000313" key="9">
    <source>
        <dbReference type="RefSeq" id="XP_030638945.1"/>
    </source>
</evidence>
<evidence type="ECO:0000256" key="6">
    <source>
        <dbReference type="SAM" id="Phobius"/>
    </source>
</evidence>
<dbReference type="GO" id="GO:0005549">
    <property type="term" value="F:odorant binding"/>
    <property type="evidence" value="ECO:0007669"/>
    <property type="project" value="TreeGrafter"/>
</dbReference>
<dbReference type="InterPro" id="IPR017452">
    <property type="entry name" value="GPCR_Rhodpsn_7TM"/>
</dbReference>
<dbReference type="SUPFAM" id="SSF81321">
    <property type="entry name" value="Family A G protein-coupled receptor-like"/>
    <property type="match status" value="1"/>
</dbReference>
<dbReference type="GO" id="GO:0004984">
    <property type="term" value="F:olfactory receptor activity"/>
    <property type="evidence" value="ECO:0007669"/>
    <property type="project" value="TreeGrafter"/>
</dbReference>
<evidence type="ECO:0000256" key="2">
    <source>
        <dbReference type="ARBA" id="ARBA00006175"/>
    </source>
</evidence>
<dbReference type="PANTHER" id="PTHR26451:SF866">
    <property type="entry name" value="ODORANT RECEPTOR-RELATED"/>
    <property type="match status" value="1"/>
</dbReference>
<evidence type="ECO:0000256" key="4">
    <source>
        <dbReference type="ARBA" id="ARBA00022989"/>
    </source>
</evidence>
<dbReference type="Proteomes" id="UP000504632">
    <property type="component" value="Chromosome 8"/>
</dbReference>
<dbReference type="InterPro" id="IPR000276">
    <property type="entry name" value="GPCR_Rhodpsn"/>
</dbReference>
<feature type="transmembrane region" description="Helical" evidence="6">
    <location>
        <begin position="236"/>
        <end position="253"/>
    </location>
</feature>
<protein>
    <submittedName>
        <fullName evidence="9">Odorant receptor 131-2-like</fullName>
    </submittedName>
</protein>
<keyword evidence="8" id="KW-1185">Reference proteome</keyword>
<evidence type="ECO:0000256" key="1">
    <source>
        <dbReference type="ARBA" id="ARBA00004370"/>
    </source>
</evidence>
<dbReference type="Gene3D" id="1.20.1070.10">
    <property type="entry name" value="Rhodopsin 7-helix transmembrane proteins"/>
    <property type="match status" value="1"/>
</dbReference>
<dbReference type="CDD" id="cd00637">
    <property type="entry name" value="7tm_classA_rhodopsin-like"/>
    <property type="match status" value="1"/>
</dbReference>
<evidence type="ECO:0000256" key="5">
    <source>
        <dbReference type="ARBA" id="ARBA00023136"/>
    </source>
</evidence>
<keyword evidence="4 6" id="KW-1133">Transmembrane helix</keyword>
<dbReference type="FunFam" id="1.20.1070.10:FF:000096">
    <property type="entry name" value="Odorant receptor 131-2"/>
    <property type="match status" value="1"/>
</dbReference>
<feature type="transmembrane region" description="Helical" evidence="6">
    <location>
        <begin position="143"/>
        <end position="166"/>
    </location>
</feature>
<feature type="domain" description="G-protein coupled receptors family 1 profile" evidence="7">
    <location>
        <begin position="43"/>
        <end position="291"/>
    </location>
</feature>
<comment type="similarity">
    <text evidence="2">Belongs to the MIP/aquaporin (TC 1.A.8) family.</text>
</comment>
<reference evidence="9" key="1">
    <citation type="submission" date="2025-08" db="UniProtKB">
        <authorList>
            <consortium name="RefSeq"/>
        </authorList>
    </citation>
    <scope>IDENTIFICATION</scope>
</reference>
<keyword evidence="5 6" id="KW-0472">Membrane</keyword>
<dbReference type="PANTHER" id="PTHR26451">
    <property type="entry name" value="G_PROTEIN_RECEP_F1_2 DOMAIN-CONTAINING PROTEIN"/>
    <property type="match status" value="1"/>
</dbReference>
<evidence type="ECO:0000259" key="7">
    <source>
        <dbReference type="PROSITE" id="PS50262"/>
    </source>
</evidence>